<dbReference type="AlphaFoldDB" id="A0A7X0JA77"/>
<keyword evidence="4 7" id="KW-0133">Cell shape</keyword>
<dbReference type="InterPro" id="IPR052905">
    <property type="entry name" value="LD-transpeptidase_YkuD-like"/>
</dbReference>
<dbReference type="Pfam" id="PF03734">
    <property type="entry name" value="YkuD"/>
    <property type="match status" value="1"/>
</dbReference>
<keyword evidence="5 7" id="KW-0573">Peptidoglycan synthesis</keyword>
<dbReference type="UniPathway" id="UPA00219"/>
<evidence type="ECO:0000256" key="3">
    <source>
        <dbReference type="ARBA" id="ARBA00022679"/>
    </source>
</evidence>
<dbReference type="PANTHER" id="PTHR41533">
    <property type="entry name" value="L,D-TRANSPEPTIDASE HI_1667-RELATED"/>
    <property type="match status" value="1"/>
</dbReference>
<dbReference type="PROSITE" id="PS52029">
    <property type="entry name" value="LD_TPASE"/>
    <property type="match status" value="1"/>
</dbReference>
<proteinExistence type="inferred from homology"/>
<dbReference type="Gene3D" id="2.40.440.10">
    <property type="entry name" value="L,D-transpeptidase catalytic domain-like"/>
    <property type="match status" value="1"/>
</dbReference>
<evidence type="ECO:0000256" key="4">
    <source>
        <dbReference type="ARBA" id="ARBA00022960"/>
    </source>
</evidence>
<accession>A0A7X0JA77</accession>
<comment type="similarity">
    <text evidence="2">Belongs to the YkuD family.</text>
</comment>
<evidence type="ECO:0000313" key="9">
    <source>
        <dbReference type="EMBL" id="MBB6503908.1"/>
    </source>
</evidence>
<dbReference type="CDD" id="cd16913">
    <property type="entry name" value="YkuD_like"/>
    <property type="match status" value="1"/>
</dbReference>
<dbReference type="RefSeq" id="WP_311770248.1">
    <property type="nucleotide sequence ID" value="NZ_JACHBT010000004.1"/>
</dbReference>
<evidence type="ECO:0000256" key="7">
    <source>
        <dbReference type="PROSITE-ProRule" id="PRU01373"/>
    </source>
</evidence>
<feature type="domain" description="L,D-TPase catalytic" evidence="8">
    <location>
        <begin position="240"/>
        <end position="414"/>
    </location>
</feature>
<protein>
    <submittedName>
        <fullName evidence="9">Murein L,D-transpeptidase YcbB/YkuD</fullName>
    </submittedName>
</protein>
<reference evidence="9 10" key="1">
    <citation type="submission" date="2020-08" db="EMBL/GenBank/DDBJ databases">
        <title>The Agave Microbiome: Exploring the role of microbial communities in plant adaptations to desert environments.</title>
        <authorList>
            <person name="Partida-Martinez L.P."/>
        </authorList>
    </citation>
    <scope>NUCLEOTIDE SEQUENCE [LARGE SCALE GENOMIC DNA]</scope>
    <source>
        <strain evidence="9 10">AS3.13</strain>
    </source>
</reference>
<dbReference type="Proteomes" id="UP000522313">
    <property type="component" value="Unassembled WGS sequence"/>
</dbReference>
<keyword evidence="6 7" id="KW-0961">Cell wall biogenesis/degradation</keyword>
<evidence type="ECO:0000256" key="2">
    <source>
        <dbReference type="ARBA" id="ARBA00005992"/>
    </source>
</evidence>
<dbReference type="GO" id="GO:0071555">
    <property type="term" value="P:cell wall organization"/>
    <property type="evidence" value="ECO:0007669"/>
    <property type="project" value="UniProtKB-UniRule"/>
</dbReference>
<dbReference type="GO" id="GO:0016740">
    <property type="term" value="F:transferase activity"/>
    <property type="evidence" value="ECO:0007669"/>
    <property type="project" value="UniProtKB-KW"/>
</dbReference>
<evidence type="ECO:0000256" key="5">
    <source>
        <dbReference type="ARBA" id="ARBA00022984"/>
    </source>
</evidence>
<name>A0A7X0JA77_9SPHN</name>
<reference evidence="9 10" key="2">
    <citation type="submission" date="2020-08" db="EMBL/GenBank/DDBJ databases">
        <authorList>
            <person name="Partida-Martinez L."/>
            <person name="Huntemann M."/>
            <person name="Clum A."/>
            <person name="Wang J."/>
            <person name="Palaniappan K."/>
            <person name="Ritter S."/>
            <person name="Chen I.-M."/>
            <person name="Stamatis D."/>
            <person name="Reddy T."/>
            <person name="O'Malley R."/>
            <person name="Daum C."/>
            <person name="Shapiro N."/>
            <person name="Ivanova N."/>
            <person name="Kyrpides N."/>
            <person name="Woyke T."/>
        </authorList>
    </citation>
    <scope>NUCLEOTIDE SEQUENCE [LARGE SCALE GENOMIC DNA]</scope>
    <source>
        <strain evidence="9 10">AS3.13</strain>
    </source>
</reference>
<sequence length="455" mass="49124">MLAVAAAAAPTLAAAPRTAKAKAVSGKAVKPKTAKAGVKKSVPAKAARSAADIARDRAVAAAIRAAAGGWMARVYAQRNYAPLWASGGRIGPAAETLIGYLGNADLDNLKRSSYDVGKLRERIDAARGGDPARVAAAELALSATFVDYVRDQRKPRDVGMKWADPALKPKRPKPEAVLRAATFPKSFPTYVKDMGWMSPRYVELRQVSAQARTIGITPAALTRLRRNLDRARLLPGPWTRHVEVDASSGRLWFYEAGAAKGTMRVVVGTRETQTPMLAGTLQWAILNPYWNVPDYLVRKNIATKVLAGRTLASLHMEALSDWTAGARPIPASAIDWPAVAAGKRELRLRELPGPANSMGKVKFLFPNDEGIYLHDTPNRALLKKDDRHFSNGCIRLEDAPRLARWLMGKPLNPGKKPEQAVPLTAPTPVYLTYLTATGGGAGGLSFRDDVYGRDG</sequence>
<gene>
    <name evidence="9" type="ORF">F4693_000866</name>
</gene>
<evidence type="ECO:0000313" key="10">
    <source>
        <dbReference type="Proteomes" id="UP000522313"/>
    </source>
</evidence>
<evidence type="ECO:0000256" key="1">
    <source>
        <dbReference type="ARBA" id="ARBA00004752"/>
    </source>
</evidence>
<dbReference type="GO" id="GO:0008360">
    <property type="term" value="P:regulation of cell shape"/>
    <property type="evidence" value="ECO:0007669"/>
    <property type="project" value="UniProtKB-UniRule"/>
</dbReference>
<keyword evidence="3" id="KW-0808">Transferase</keyword>
<dbReference type="PANTHER" id="PTHR41533:SF2">
    <property type="entry name" value="BLR7131 PROTEIN"/>
    <property type="match status" value="1"/>
</dbReference>
<evidence type="ECO:0000256" key="6">
    <source>
        <dbReference type="ARBA" id="ARBA00023316"/>
    </source>
</evidence>
<dbReference type="SUPFAM" id="SSF141523">
    <property type="entry name" value="L,D-transpeptidase catalytic domain-like"/>
    <property type="match status" value="1"/>
</dbReference>
<feature type="active site" description="Proton donor/acceptor" evidence="7">
    <location>
        <position position="374"/>
    </location>
</feature>
<dbReference type="InterPro" id="IPR045380">
    <property type="entry name" value="LD_TPept_scaffold_dom"/>
</dbReference>
<comment type="pathway">
    <text evidence="1 7">Cell wall biogenesis; peptidoglycan biosynthesis.</text>
</comment>
<dbReference type="GO" id="GO:0009252">
    <property type="term" value="P:peptidoglycan biosynthetic process"/>
    <property type="evidence" value="ECO:0007669"/>
    <property type="project" value="UniProtKB-UniPathway"/>
</dbReference>
<evidence type="ECO:0000259" key="8">
    <source>
        <dbReference type="PROSITE" id="PS52029"/>
    </source>
</evidence>
<organism evidence="9 10">
    <name type="scientific">Sphingomonas endophytica</name>
    <dbReference type="NCBI Taxonomy" id="869719"/>
    <lineage>
        <taxon>Bacteria</taxon>
        <taxon>Pseudomonadati</taxon>
        <taxon>Pseudomonadota</taxon>
        <taxon>Alphaproteobacteria</taxon>
        <taxon>Sphingomonadales</taxon>
        <taxon>Sphingomonadaceae</taxon>
        <taxon>Sphingomonas</taxon>
    </lineage>
</organism>
<dbReference type="GO" id="GO:0004180">
    <property type="term" value="F:carboxypeptidase activity"/>
    <property type="evidence" value="ECO:0007669"/>
    <property type="project" value="UniProtKB-ARBA"/>
</dbReference>
<feature type="active site" description="Nucleophile" evidence="7">
    <location>
        <position position="393"/>
    </location>
</feature>
<dbReference type="InterPro" id="IPR005490">
    <property type="entry name" value="LD_TPept_cat_dom"/>
</dbReference>
<dbReference type="InterPro" id="IPR038063">
    <property type="entry name" value="Transpep_catalytic_dom"/>
</dbReference>
<dbReference type="Pfam" id="PF20142">
    <property type="entry name" value="Scaffold"/>
    <property type="match status" value="1"/>
</dbReference>
<dbReference type="EMBL" id="JACHBT010000004">
    <property type="protein sequence ID" value="MBB6503908.1"/>
    <property type="molecule type" value="Genomic_DNA"/>
</dbReference>
<comment type="caution">
    <text evidence="9">The sequence shown here is derived from an EMBL/GenBank/DDBJ whole genome shotgun (WGS) entry which is preliminary data.</text>
</comment>